<name>A0ABS8S6S8_DATST</name>
<evidence type="ECO:0000256" key="1">
    <source>
        <dbReference type="SAM" id="SignalP"/>
    </source>
</evidence>
<keyword evidence="1" id="KW-0732">Signal</keyword>
<protein>
    <submittedName>
        <fullName evidence="2">Uncharacterized protein</fullName>
    </submittedName>
</protein>
<dbReference type="EMBL" id="JACEIK010000313">
    <property type="protein sequence ID" value="MCD7454714.1"/>
    <property type="molecule type" value="Genomic_DNA"/>
</dbReference>
<sequence>MRLLLRHLTGFLIHLFSMLKFSLQAKIIMGILSTFDSRQSISFWHAKTADVRIYSCECIRRIGRSLFKYPNLSFYYVEWACQIFDPYVTSKTMVEISESMLVGQNINLLGIFSSLEV</sequence>
<reference evidence="2 3" key="1">
    <citation type="journal article" date="2021" name="BMC Genomics">
        <title>Datura genome reveals duplications of psychoactive alkaloid biosynthetic genes and high mutation rate following tissue culture.</title>
        <authorList>
            <person name="Rajewski A."/>
            <person name="Carter-House D."/>
            <person name="Stajich J."/>
            <person name="Litt A."/>
        </authorList>
    </citation>
    <scope>NUCLEOTIDE SEQUENCE [LARGE SCALE GENOMIC DNA]</scope>
    <source>
        <strain evidence="2">AR-01</strain>
    </source>
</reference>
<organism evidence="2 3">
    <name type="scientific">Datura stramonium</name>
    <name type="common">Jimsonweed</name>
    <name type="synonym">Common thornapple</name>
    <dbReference type="NCBI Taxonomy" id="4076"/>
    <lineage>
        <taxon>Eukaryota</taxon>
        <taxon>Viridiplantae</taxon>
        <taxon>Streptophyta</taxon>
        <taxon>Embryophyta</taxon>
        <taxon>Tracheophyta</taxon>
        <taxon>Spermatophyta</taxon>
        <taxon>Magnoliopsida</taxon>
        <taxon>eudicotyledons</taxon>
        <taxon>Gunneridae</taxon>
        <taxon>Pentapetalae</taxon>
        <taxon>asterids</taxon>
        <taxon>lamiids</taxon>
        <taxon>Solanales</taxon>
        <taxon>Solanaceae</taxon>
        <taxon>Solanoideae</taxon>
        <taxon>Datureae</taxon>
        <taxon>Datura</taxon>
    </lineage>
</organism>
<feature type="chain" id="PRO_5046624446" evidence="1">
    <location>
        <begin position="25"/>
        <end position="117"/>
    </location>
</feature>
<evidence type="ECO:0000313" key="3">
    <source>
        <dbReference type="Proteomes" id="UP000823775"/>
    </source>
</evidence>
<comment type="caution">
    <text evidence="2">The sequence shown here is derived from an EMBL/GenBank/DDBJ whole genome shotgun (WGS) entry which is preliminary data.</text>
</comment>
<proteinExistence type="predicted"/>
<keyword evidence="3" id="KW-1185">Reference proteome</keyword>
<feature type="signal peptide" evidence="1">
    <location>
        <begin position="1"/>
        <end position="24"/>
    </location>
</feature>
<evidence type="ECO:0000313" key="2">
    <source>
        <dbReference type="EMBL" id="MCD7454714.1"/>
    </source>
</evidence>
<gene>
    <name evidence="2" type="ORF">HAX54_025777</name>
</gene>
<accession>A0ABS8S6S8</accession>
<dbReference type="Proteomes" id="UP000823775">
    <property type="component" value="Unassembled WGS sequence"/>
</dbReference>